<dbReference type="AlphaFoldDB" id="A0A8C5R2V1"/>
<dbReference type="InterPro" id="IPR001452">
    <property type="entry name" value="SH3_domain"/>
</dbReference>
<dbReference type="GeneTree" id="ENSGT00530000063843"/>
<accession>A0A8C5R2V1</accession>
<feature type="domain" description="SH3" evidence="4">
    <location>
        <begin position="364"/>
        <end position="423"/>
    </location>
</feature>
<dbReference type="Pfam" id="PF00018">
    <property type="entry name" value="SH3_1"/>
    <property type="match status" value="1"/>
</dbReference>
<dbReference type="GO" id="GO:0016176">
    <property type="term" value="F:superoxide-generating NADPH oxidase activator activity"/>
    <property type="evidence" value="ECO:0007669"/>
    <property type="project" value="TreeGrafter"/>
</dbReference>
<sequence>MSCVLVDDHWASWFSLPQDLPHVLTFSVCLQKIFIPCNLLEPMKNLPKPDMKKAINGIPLPPLRTPPTRPKVKPAREQQGNAPSFPEGIPPRPDGKPPEPYKMNDFIPREGAVEICDPCTQEAATDSPNLPRTSPDPSPLHPDAVMERSVPVSTGPAAVERTVHVSTGPAVERSVPLGLYPPVEKSVLVSLNTATERSAPPDPATERSAPPDPATERSAPPRTDQASDDLNPRRIALLVARDVLGQRWKGISPEPVQVEENVPPRKLLPPPDAGDEVTLQVRAEFTVSLKTHKDLTYTELQGLLRDKLQQHAEQMKIQLSYREADSNTLTPVNGDRDLRGILEQAPTKRLMFLCKDARSCLGRAVLYRMQAVYEYPAEGPEDLTFIPGEIIDILSEVNEEWLEGHCNGNVGIFPKCFASRFEDE</sequence>
<feature type="region of interest" description="Disordered" evidence="3">
    <location>
        <begin position="122"/>
        <end position="144"/>
    </location>
</feature>
<dbReference type="Gene3D" id="2.30.30.40">
    <property type="entry name" value="SH3 Domains"/>
    <property type="match status" value="1"/>
</dbReference>
<feature type="compositionally biased region" description="Polar residues" evidence="3">
    <location>
        <begin position="122"/>
        <end position="132"/>
    </location>
</feature>
<feature type="region of interest" description="Disordered" evidence="3">
    <location>
        <begin position="194"/>
        <end position="232"/>
    </location>
</feature>
<evidence type="ECO:0000256" key="2">
    <source>
        <dbReference type="PROSITE-ProRule" id="PRU00192"/>
    </source>
</evidence>
<dbReference type="SUPFAM" id="SSF50044">
    <property type="entry name" value="SH3-domain"/>
    <property type="match status" value="1"/>
</dbReference>
<feature type="region of interest" description="Disordered" evidence="3">
    <location>
        <begin position="57"/>
        <end position="98"/>
    </location>
</feature>
<dbReference type="PANTHER" id="PTHR15175:SF4">
    <property type="entry name" value="NADPH OXIDASE ACTIVATOR 1"/>
    <property type="match status" value="1"/>
</dbReference>
<dbReference type="SUPFAM" id="SSF54277">
    <property type="entry name" value="CAD &amp; PB1 domains"/>
    <property type="match status" value="1"/>
</dbReference>
<evidence type="ECO:0000259" key="4">
    <source>
        <dbReference type="PROSITE" id="PS50002"/>
    </source>
</evidence>
<protein>
    <recommendedName>
        <fullName evidence="4">SH3 domain-containing protein</fullName>
    </recommendedName>
</protein>
<dbReference type="InterPro" id="IPR000270">
    <property type="entry name" value="PB1_dom"/>
</dbReference>
<dbReference type="Gene3D" id="3.10.20.90">
    <property type="entry name" value="Phosphatidylinositol 3-kinase Catalytic Subunit, Chain A, domain 1"/>
    <property type="match status" value="1"/>
</dbReference>
<reference evidence="5" key="2">
    <citation type="submission" date="2025-09" db="UniProtKB">
        <authorList>
            <consortium name="Ensembl"/>
        </authorList>
    </citation>
    <scope>IDENTIFICATION</scope>
</reference>
<proteinExistence type="predicted"/>
<evidence type="ECO:0000313" key="5">
    <source>
        <dbReference type="Ensembl" id="ENSLLEP00000044872.1"/>
    </source>
</evidence>
<evidence type="ECO:0000313" key="6">
    <source>
        <dbReference type="Proteomes" id="UP000694569"/>
    </source>
</evidence>
<dbReference type="Ensembl" id="ENSLLET00000046667.1">
    <property type="protein sequence ID" value="ENSLLEP00000044872.1"/>
    <property type="gene ID" value="ENSLLEG00000028482.1"/>
</dbReference>
<dbReference type="PRINTS" id="PR00499">
    <property type="entry name" value="P67PHOX"/>
</dbReference>
<name>A0A8C5R2V1_9ANUR</name>
<dbReference type="GO" id="GO:0042554">
    <property type="term" value="P:superoxide anion generation"/>
    <property type="evidence" value="ECO:0007669"/>
    <property type="project" value="TreeGrafter"/>
</dbReference>
<dbReference type="Pfam" id="PF00564">
    <property type="entry name" value="PB1"/>
    <property type="match status" value="1"/>
</dbReference>
<dbReference type="InterPro" id="IPR036028">
    <property type="entry name" value="SH3-like_dom_sf"/>
</dbReference>
<dbReference type="Proteomes" id="UP000694569">
    <property type="component" value="Unplaced"/>
</dbReference>
<evidence type="ECO:0000256" key="3">
    <source>
        <dbReference type="SAM" id="MobiDB-lite"/>
    </source>
</evidence>
<evidence type="ECO:0000256" key="1">
    <source>
        <dbReference type="ARBA" id="ARBA00022443"/>
    </source>
</evidence>
<dbReference type="PANTHER" id="PTHR15175">
    <property type="entry name" value="NEUTROPHIL CYTOSOLIC FACTOR 2, NEUTROPHIL NADPH OXIDASE FACTOR 2"/>
    <property type="match status" value="1"/>
</dbReference>
<organism evidence="5 6">
    <name type="scientific">Leptobrachium leishanense</name>
    <name type="common">Leishan spiny toad</name>
    <dbReference type="NCBI Taxonomy" id="445787"/>
    <lineage>
        <taxon>Eukaryota</taxon>
        <taxon>Metazoa</taxon>
        <taxon>Chordata</taxon>
        <taxon>Craniata</taxon>
        <taxon>Vertebrata</taxon>
        <taxon>Euteleostomi</taxon>
        <taxon>Amphibia</taxon>
        <taxon>Batrachia</taxon>
        <taxon>Anura</taxon>
        <taxon>Pelobatoidea</taxon>
        <taxon>Megophryidae</taxon>
        <taxon>Leptobrachium</taxon>
    </lineage>
</organism>
<dbReference type="InterPro" id="IPR051864">
    <property type="entry name" value="NCF2_NOXA1"/>
</dbReference>
<keyword evidence="1 2" id="KW-0728">SH3 domain</keyword>
<keyword evidence="6" id="KW-1185">Reference proteome</keyword>
<dbReference type="OrthoDB" id="9888138at2759"/>
<dbReference type="SMART" id="SM00326">
    <property type="entry name" value="SH3"/>
    <property type="match status" value="1"/>
</dbReference>
<dbReference type="PROSITE" id="PS50002">
    <property type="entry name" value="SH3"/>
    <property type="match status" value="1"/>
</dbReference>
<feature type="compositionally biased region" description="Pro residues" evidence="3">
    <location>
        <begin position="59"/>
        <end position="69"/>
    </location>
</feature>
<reference evidence="5" key="1">
    <citation type="submission" date="2025-08" db="UniProtKB">
        <authorList>
            <consortium name="Ensembl"/>
        </authorList>
    </citation>
    <scope>IDENTIFICATION</scope>
</reference>